<evidence type="ECO:0000259" key="4">
    <source>
        <dbReference type="Pfam" id="PF00732"/>
    </source>
</evidence>
<reference evidence="6 7" key="1">
    <citation type="journal article" date="2024" name="J Genomics">
        <title>Draft genome sequencing and assembly of Favolaschia claudopus CIRM-BRFM 2984 isolated from oak limbs.</title>
        <authorList>
            <person name="Navarro D."/>
            <person name="Drula E."/>
            <person name="Chaduli D."/>
            <person name="Cazenave R."/>
            <person name="Ahrendt S."/>
            <person name="Wang J."/>
            <person name="Lipzen A."/>
            <person name="Daum C."/>
            <person name="Barry K."/>
            <person name="Grigoriev I.V."/>
            <person name="Favel A."/>
            <person name="Rosso M.N."/>
            <person name="Martin F."/>
        </authorList>
    </citation>
    <scope>NUCLEOTIDE SEQUENCE [LARGE SCALE GENOMIC DNA]</scope>
    <source>
        <strain evidence="6 7">CIRM-BRFM 2984</strain>
    </source>
</reference>
<protein>
    <submittedName>
        <fullName evidence="6">Choline dehydrogenase</fullName>
    </submittedName>
</protein>
<dbReference type="EMBL" id="JAWWNJ010000034">
    <property type="protein sequence ID" value="KAK7024741.1"/>
    <property type="molecule type" value="Genomic_DNA"/>
</dbReference>
<dbReference type="InterPro" id="IPR012132">
    <property type="entry name" value="GMC_OxRdtase"/>
</dbReference>
<name>A0AAW0BDE1_9AGAR</name>
<feature type="chain" id="PRO_5043765712" evidence="3">
    <location>
        <begin position="19"/>
        <end position="586"/>
    </location>
</feature>
<feature type="domain" description="Glucose-methanol-choline oxidoreductase N-terminal" evidence="4">
    <location>
        <begin position="112"/>
        <end position="357"/>
    </location>
</feature>
<dbReference type="Proteomes" id="UP001362999">
    <property type="component" value="Unassembled WGS sequence"/>
</dbReference>
<dbReference type="PANTHER" id="PTHR11552">
    <property type="entry name" value="GLUCOSE-METHANOL-CHOLINE GMC OXIDOREDUCTASE"/>
    <property type="match status" value="1"/>
</dbReference>
<feature type="domain" description="Glucose-methanol-choline oxidoreductase C-terminal" evidence="5">
    <location>
        <begin position="431"/>
        <end position="567"/>
    </location>
</feature>
<keyword evidence="7" id="KW-1185">Reference proteome</keyword>
<feature type="signal peptide" evidence="3">
    <location>
        <begin position="1"/>
        <end position="18"/>
    </location>
</feature>
<gene>
    <name evidence="6" type="ORF">R3P38DRAFT_3193653</name>
</gene>
<dbReference type="Pfam" id="PF00732">
    <property type="entry name" value="GMC_oxred_N"/>
    <property type="match status" value="1"/>
</dbReference>
<evidence type="ECO:0000313" key="6">
    <source>
        <dbReference type="EMBL" id="KAK7024741.1"/>
    </source>
</evidence>
<dbReference type="PANTHER" id="PTHR11552:SF100">
    <property type="entry name" value="DEHYDROGENASE, PUTATIVE (AFU_ORTHOLOGUE AFUA_5G00630)-RELATED"/>
    <property type="match status" value="1"/>
</dbReference>
<dbReference type="Pfam" id="PF05199">
    <property type="entry name" value="GMC_oxred_C"/>
    <property type="match status" value="1"/>
</dbReference>
<dbReference type="InterPro" id="IPR000172">
    <property type="entry name" value="GMC_OxRdtase_N"/>
</dbReference>
<evidence type="ECO:0000256" key="1">
    <source>
        <dbReference type="ARBA" id="ARBA00001974"/>
    </source>
</evidence>
<comment type="caution">
    <text evidence="6">The sequence shown here is derived from an EMBL/GenBank/DDBJ whole genome shotgun (WGS) entry which is preliminary data.</text>
</comment>
<organism evidence="6 7">
    <name type="scientific">Favolaschia claudopus</name>
    <dbReference type="NCBI Taxonomy" id="2862362"/>
    <lineage>
        <taxon>Eukaryota</taxon>
        <taxon>Fungi</taxon>
        <taxon>Dikarya</taxon>
        <taxon>Basidiomycota</taxon>
        <taxon>Agaricomycotina</taxon>
        <taxon>Agaricomycetes</taxon>
        <taxon>Agaricomycetidae</taxon>
        <taxon>Agaricales</taxon>
        <taxon>Marasmiineae</taxon>
        <taxon>Mycenaceae</taxon>
        <taxon>Favolaschia</taxon>
    </lineage>
</organism>
<evidence type="ECO:0000313" key="7">
    <source>
        <dbReference type="Proteomes" id="UP001362999"/>
    </source>
</evidence>
<proteinExistence type="inferred from homology"/>
<dbReference type="Gene3D" id="3.50.50.60">
    <property type="entry name" value="FAD/NAD(P)-binding domain"/>
    <property type="match status" value="1"/>
</dbReference>
<comment type="cofactor">
    <cofactor evidence="1">
        <name>FAD</name>
        <dbReference type="ChEBI" id="CHEBI:57692"/>
    </cofactor>
</comment>
<comment type="similarity">
    <text evidence="2">Belongs to the GMC oxidoreductase family.</text>
</comment>
<dbReference type="GO" id="GO:0016614">
    <property type="term" value="F:oxidoreductase activity, acting on CH-OH group of donors"/>
    <property type="evidence" value="ECO:0007669"/>
    <property type="project" value="InterPro"/>
</dbReference>
<dbReference type="GO" id="GO:0050660">
    <property type="term" value="F:flavin adenine dinucleotide binding"/>
    <property type="evidence" value="ECO:0007669"/>
    <property type="project" value="InterPro"/>
</dbReference>
<dbReference type="Gene3D" id="3.30.410.40">
    <property type="match status" value="1"/>
</dbReference>
<dbReference type="AlphaFoldDB" id="A0AAW0BDE1"/>
<evidence type="ECO:0000256" key="2">
    <source>
        <dbReference type="ARBA" id="ARBA00010790"/>
    </source>
</evidence>
<dbReference type="SUPFAM" id="SSF54373">
    <property type="entry name" value="FAD-linked reductases, C-terminal domain"/>
    <property type="match status" value="1"/>
</dbReference>
<accession>A0AAW0BDE1</accession>
<evidence type="ECO:0000256" key="3">
    <source>
        <dbReference type="SAM" id="SignalP"/>
    </source>
</evidence>
<keyword evidence="3" id="KW-0732">Signal</keyword>
<dbReference type="SUPFAM" id="SSF51905">
    <property type="entry name" value="FAD/NAD(P)-binding domain"/>
    <property type="match status" value="1"/>
</dbReference>
<evidence type="ECO:0000259" key="5">
    <source>
        <dbReference type="Pfam" id="PF05199"/>
    </source>
</evidence>
<dbReference type="InterPro" id="IPR036188">
    <property type="entry name" value="FAD/NAD-bd_sf"/>
</dbReference>
<dbReference type="PIRSF" id="PIRSF000137">
    <property type="entry name" value="Alcohol_oxidase"/>
    <property type="match status" value="1"/>
</dbReference>
<sequence>MVLLKAAFISLLATLAFALEKCLDAPTGGEYDYIVVGSGAGGGPLSARLAENGFSVLLIETGFDESGNPNTTSLLSSFAAIDGQLPDPSIDLAYTVNQFAPDSEVQRNDEWYPRAAGIGGCTIHNAGDNNIGALREQFDGLAQRLNDESWSRDNMQTYWALLERNLYLAPPNADHGFDGWLKTSREPLNFTSPDPAWQAIGDAVINASGPTTVEDINSHLPLPRAAHILRSTTGDDKNIRSSIRDKLVQVAADTDKLRIMTNTLATKVLLCEAGEEVVAYGVSVAAGAKLPVSHGFTGKKYLTEKHIVAKREVIISAGVFETPHLLMLSGIGDSEQLAQAGIPTVVHLPGVGSNLQDNDEVPVYWEFANNFTAPVSFGETLSSPANFTGLEADILTYSLPFEFAGFFHGMSVLASETANVFTAISLKAYSTSKGYVRLTGSHPQDPLDINKLRFQASGGRDDVAALRESVKRWREVLNNDPEIKKYLKREVAPGLNVTTDADLDQYVLKNVFGHHACCTAPIGTDDDPKAVLDGDFNVRGVRNLRVVDASVWPDIPGYAPTSPTYMLSEKAAQVIMRDAKVTVMGK</sequence>
<dbReference type="InterPro" id="IPR007867">
    <property type="entry name" value="GMC_OxRtase_C"/>
</dbReference>